<comment type="caution">
    <text evidence="2">The sequence shown here is derived from an EMBL/GenBank/DDBJ whole genome shotgun (WGS) entry which is preliminary data.</text>
</comment>
<reference evidence="2" key="2">
    <citation type="submission" date="2020-06" db="EMBL/GenBank/DDBJ databases">
        <title>Helianthus annuus Genome sequencing and assembly Release 2.</title>
        <authorList>
            <person name="Gouzy J."/>
            <person name="Langlade N."/>
            <person name="Munos S."/>
        </authorList>
    </citation>
    <scope>NUCLEOTIDE SEQUENCE</scope>
    <source>
        <tissue evidence="2">Leaves</tissue>
    </source>
</reference>
<dbReference type="SMART" id="SM00386">
    <property type="entry name" value="HAT"/>
    <property type="match status" value="2"/>
</dbReference>
<protein>
    <submittedName>
        <fullName evidence="2">Tetratricopeptide-like helical domain superfamily, pre-mRNA-processing factor 6/Prp1/STA1</fullName>
    </submittedName>
</protein>
<organism evidence="2 3">
    <name type="scientific">Helianthus annuus</name>
    <name type="common">Common sunflower</name>
    <dbReference type="NCBI Taxonomy" id="4232"/>
    <lineage>
        <taxon>Eukaryota</taxon>
        <taxon>Viridiplantae</taxon>
        <taxon>Streptophyta</taxon>
        <taxon>Embryophyta</taxon>
        <taxon>Tracheophyta</taxon>
        <taxon>Spermatophyta</taxon>
        <taxon>Magnoliopsida</taxon>
        <taxon>eudicotyledons</taxon>
        <taxon>Gunneridae</taxon>
        <taxon>Pentapetalae</taxon>
        <taxon>asterids</taxon>
        <taxon>campanulids</taxon>
        <taxon>Asterales</taxon>
        <taxon>Asteraceae</taxon>
        <taxon>Asteroideae</taxon>
        <taxon>Heliantheae alliance</taxon>
        <taxon>Heliantheae</taxon>
        <taxon>Helianthus</taxon>
    </lineage>
</organism>
<dbReference type="GO" id="GO:0000398">
    <property type="term" value="P:mRNA splicing, via spliceosome"/>
    <property type="evidence" value="ECO:0007669"/>
    <property type="project" value="InterPro"/>
</dbReference>
<proteinExistence type="predicted"/>
<gene>
    <name evidence="2" type="ORF">HanXRQr2_Chr06g0272471</name>
</gene>
<dbReference type="InterPro" id="IPR011990">
    <property type="entry name" value="TPR-like_helical_dom_sf"/>
</dbReference>
<dbReference type="AlphaFoldDB" id="A0A9K3IUZ4"/>
<accession>A0A9K3IUZ4</accession>
<dbReference type="InterPro" id="IPR003107">
    <property type="entry name" value="HAT"/>
</dbReference>
<dbReference type="Gramene" id="mRNA:HanXRQr2_Chr06g0272471">
    <property type="protein sequence ID" value="CDS:HanXRQr2_Chr06g0272471.1"/>
    <property type="gene ID" value="HanXRQr2_Chr06g0272471"/>
</dbReference>
<dbReference type="Proteomes" id="UP000215914">
    <property type="component" value="Unassembled WGS sequence"/>
</dbReference>
<dbReference type="SUPFAM" id="SSF48452">
    <property type="entry name" value="TPR-like"/>
    <property type="match status" value="1"/>
</dbReference>
<dbReference type="PANTHER" id="PTHR11246:SF1">
    <property type="entry name" value="PRE-MRNA-PROCESSING FACTOR 6"/>
    <property type="match status" value="1"/>
</dbReference>
<evidence type="ECO:0000313" key="3">
    <source>
        <dbReference type="Proteomes" id="UP000215914"/>
    </source>
</evidence>
<dbReference type="PANTHER" id="PTHR11246">
    <property type="entry name" value="PRE-MRNA SPLICING FACTOR"/>
    <property type="match status" value="1"/>
</dbReference>
<dbReference type="Gene3D" id="1.25.40.10">
    <property type="entry name" value="Tetratricopeptide repeat domain"/>
    <property type="match status" value="1"/>
</dbReference>
<reference evidence="2" key="1">
    <citation type="journal article" date="2017" name="Nature">
        <title>The sunflower genome provides insights into oil metabolism, flowering and Asterid evolution.</title>
        <authorList>
            <person name="Badouin H."/>
            <person name="Gouzy J."/>
            <person name="Grassa C.J."/>
            <person name="Murat F."/>
            <person name="Staton S.E."/>
            <person name="Cottret L."/>
            <person name="Lelandais-Briere C."/>
            <person name="Owens G.L."/>
            <person name="Carrere S."/>
            <person name="Mayjonade B."/>
            <person name="Legrand L."/>
            <person name="Gill N."/>
            <person name="Kane N.C."/>
            <person name="Bowers J.E."/>
            <person name="Hubner S."/>
            <person name="Bellec A."/>
            <person name="Berard A."/>
            <person name="Berges H."/>
            <person name="Blanchet N."/>
            <person name="Boniface M.C."/>
            <person name="Brunel D."/>
            <person name="Catrice O."/>
            <person name="Chaidir N."/>
            <person name="Claudel C."/>
            <person name="Donnadieu C."/>
            <person name="Faraut T."/>
            <person name="Fievet G."/>
            <person name="Helmstetter N."/>
            <person name="King M."/>
            <person name="Knapp S.J."/>
            <person name="Lai Z."/>
            <person name="Le Paslier M.C."/>
            <person name="Lippi Y."/>
            <person name="Lorenzon L."/>
            <person name="Mandel J.R."/>
            <person name="Marage G."/>
            <person name="Marchand G."/>
            <person name="Marquand E."/>
            <person name="Bret-Mestries E."/>
            <person name="Morien E."/>
            <person name="Nambeesan S."/>
            <person name="Nguyen T."/>
            <person name="Pegot-Espagnet P."/>
            <person name="Pouilly N."/>
            <person name="Raftis F."/>
            <person name="Sallet E."/>
            <person name="Schiex T."/>
            <person name="Thomas J."/>
            <person name="Vandecasteele C."/>
            <person name="Vares D."/>
            <person name="Vear F."/>
            <person name="Vautrin S."/>
            <person name="Crespi M."/>
            <person name="Mangin B."/>
            <person name="Burke J.M."/>
            <person name="Salse J."/>
            <person name="Munos S."/>
            <person name="Vincourt P."/>
            <person name="Rieseberg L.H."/>
            <person name="Langlade N.B."/>
        </authorList>
    </citation>
    <scope>NUCLEOTIDE SEQUENCE</scope>
    <source>
        <tissue evidence="2">Leaves</tissue>
    </source>
</reference>
<name>A0A9K3IUZ4_HELAN</name>
<keyword evidence="3" id="KW-1185">Reference proteome</keyword>
<keyword evidence="1" id="KW-0677">Repeat</keyword>
<sequence length="122" mass="13796">MSLLRLNAYYRGCWWGVPKLLKQCPNSTPLWLSLANVEERMSGLSKVRAVLTVATKRNPHFPELWLAAIRAESRHGSKKEADILMAKALQECPNSGILWAAAIEMARRLQRKTKSSDTCKKC</sequence>
<dbReference type="EMBL" id="MNCJ02000321">
    <property type="protein sequence ID" value="KAF5803533.1"/>
    <property type="molecule type" value="Genomic_DNA"/>
</dbReference>
<evidence type="ECO:0000256" key="1">
    <source>
        <dbReference type="ARBA" id="ARBA00022737"/>
    </source>
</evidence>
<evidence type="ECO:0000313" key="2">
    <source>
        <dbReference type="EMBL" id="KAF5803533.1"/>
    </source>
</evidence>
<dbReference type="InterPro" id="IPR045075">
    <property type="entry name" value="Syf1-like"/>
</dbReference>